<keyword evidence="2" id="KW-0808">Transferase</keyword>
<dbReference type="PANTHER" id="PTHR37418:SF2">
    <property type="entry name" value="3-KETO-5-AMINOHEXANOATE CLEAVAGE ENZYME"/>
    <property type="match status" value="1"/>
</dbReference>
<evidence type="ECO:0000313" key="6">
    <source>
        <dbReference type="Proteomes" id="UP001162880"/>
    </source>
</evidence>
<keyword evidence="6" id="KW-1185">Reference proteome</keyword>
<dbReference type="InterPro" id="IPR013785">
    <property type="entry name" value="Aldolase_TIM"/>
</dbReference>
<evidence type="ECO:0000256" key="3">
    <source>
        <dbReference type="ARBA" id="ARBA00022723"/>
    </source>
</evidence>
<dbReference type="Proteomes" id="UP001162880">
    <property type="component" value="Unassembled WGS sequence"/>
</dbReference>
<dbReference type="RefSeq" id="WP_243996209.1">
    <property type="nucleotide sequence ID" value="NZ_JALHLE010000042.1"/>
</dbReference>
<evidence type="ECO:0000256" key="4">
    <source>
        <dbReference type="ARBA" id="ARBA00022833"/>
    </source>
</evidence>
<proteinExistence type="predicted"/>
<name>A0ABT0B6T6_9SPHN</name>
<evidence type="ECO:0000256" key="1">
    <source>
        <dbReference type="ARBA" id="ARBA00001947"/>
    </source>
</evidence>
<evidence type="ECO:0000313" key="5">
    <source>
        <dbReference type="EMBL" id="MCJ2180761.1"/>
    </source>
</evidence>
<comment type="cofactor">
    <cofactor evidence="1">
        <name>Zn(2+)</name>
        <dbReference type="ChEBI" id="CHEBI:29105"/>
    </cofactor>
</comment>
<keyword evidence="3" id="KW-0479">Metal-binding</keyword>
<sequence>MSKSVIITCAITGSLHTPSMSPYLPITPDQIAAESIAAAEAGAAILHMHARDPETGKPTPDTEVYRQFLPRIKQSTDAVVNITTGGAPGMTMDERLAAAEWASPEMTSLNMGSLNFALFPVLDRLKEFKHPWEAAFLEGSRDAVFKNTFKDIEQIIERLGKGHGCRFEFECYDVGHLYNLAHFVDRKLYEPPLFIQFCLGILGGAGAEIDNLLFMVRTAERLFGDAFEWSVLGAGRHQMPMCVQNVLLGGNARVGLEDSLMIERGKLATSNAEQVTKLAGIVRTMGYDVATPDQARERLGLKGADQVRF</sequence>
<dbReference type="InterPro" id="IPR008567">
    <property type="entry name" value="BKACE"/>
</dbReference>
<accession>A0ABT0B6T6</accession>
<protein>
    <submittedName>
        <fullName evidence="5">3-keto-5-aminohexanoate cleavage protein</fullName>
    </submittedName>
</protein>
<reference evidence="5" key="1">
    <citation type="submission" date="2022-03" db="EMBL/GenBank/DDBJ databases">
        <title>Identification of a novel bacterium isolated from mangrove sediments.</title>
        <authorList>
            <person name="Pan X."/>
        </authorList>
    </citation>
    <scope>NUCLEOTIDE SEQUENCE</scope>
    <source>
        <strain evidence="5">B2580</strain>
    </source>
</reference>
<dbReference type="PANTHER" id="PTHR37418">
    <property type="entry name" value="3-KETO-5-AMINOHEXANOATE CLEAVAGE ENZYME-RELATED"/>
    <property type="match status" value="1"/>
</dbReference>
<comment type="caution">
    <text evidence="5">The sequence shown here is derived from an EMBL/GenBank/DDBJ whole genome shotgun (WGS) entry which is preliminary data.</text>
</comment>
<dbReference type="Gene3D" id="3.20.20.70">
    <property type="entry name" value="Aldolase class I"/>
    <property type="match status" value="1"/>
</dbReference>
<keyword evidence="4" id="KW-0862">Zinc</keyword>
<evidence type="ECO:0000256" key="2">
    <source>
        <dbReference type="ARBA" id="ARBA00022679"/>
    </source>
</evidence>
<organism evidence="5 6">
    <name type="scientific">Novosphingobium album</name>
    <name type="common">ex Hu et al. 2023</name>
    <dbReference type="NCBI Taxonomy" id="2930093"/>
    <lineage>
        <taxon>Bacteria</taxon>
        <taxon>Pseudomonadati</taxon>
        <taxon>Pseudomonadota</taxon>
        <taxon>Alphaproteobacteria</taxon>
        <taxon>Sphingomonadales</taxon>
        <taxon>Sphingomonadaceae</taxon>
        <taxon>Novosphingobium</taxon>
    </lineage>
</organism>
<dbReference type="Pfam" id="PF05853">
    <property type="entry name" value="BKACE"/>
    <property type="match status" value="1"/>
</dbReference>
<dbReference type="EMBL" id="JALHLE010000042">
    <property type="protein sequence ID" value="MCJ2180761.1"/>
    <property type="molecule type" value="Genomic_DNA"/>
</dbReference>
<gene>
    <name evidence="5" type="ORF">MTR64_19495</name>
</gene>